<accession>A0AAJ1QY64</accession>
<dbReference type="Gene3D" id="3.40.630.30">
    <property type="match status" value="1"/>
</dbReference>
<dbReference type="SUPFAM" id="SSF55729">
    <property type="entry name" value="Acyl-CoA N-acyltransferases (Nat)"/>
    <property type="match status" value="1"/>
</dbReference>
<keyword evidence="2" id="KW-0808">Transferase</keyword>
<dbReference type="Proteomes" id="UP001228636">
    <property type="component" value="Unassembled WGS sequence"/>
</dbReference>
<organism evidence="2 3">
    <name type="scientific">Polaribacter sejongensis</name>
    <dbReference type="NCBI Taxonomy" id="985043"/>
    <lineage>
        <taxon>Bacteria</taxon>
        <taxon>Pseudomonadati</taxon>
        <taxon>Bacteroidota</taxon>
        <taxon>Flavobacteriia</taxon>
        <taxon>Flavobacteriales</taxon>
        <taxon>Flavobacteriaceae</taxon>
    </lineage>
</organism>
<evidence type="ECO:0000313" key="3">
    <source>
        <dbReference type="Proteomes" id="UP001228636"/>
    </source>
</evidence>
<dbReference type="EMBL" id="JAUFQH010000012">
    <property type="protein sequence ID" value="MDN3620494.1"/>
    <property type="molecule type" value="Genomic_DNA"/>
</dbReference>
<dbReference type="GO" id="GO:0016747">
    <property type="term" value="F:acyltransferase activity, transferring groups other than amino-acyl groups"/>
    <property type="evidence" value="ECO:0007669"/>
    <property type="project" value="InterPro"/>
</dbReference>
<dbReference type="Pfam" id="PF13673">
    <property type="entry name" value="Acetyltransf_10"/>
    <property type="match status" value="1"/>
</dbReference>
<keyword evidence="2" id="KW-0012">Acyltransferase</keyword>
<dbReference type="CDD" id="cd04301">
    <property type="entry name" value="NAT_SF"/>
    <property type="match status" value="1"/>
</dbReference>
<dbReference type="RefSeq" id="WP_244183304.1">
    <property type="nucleotide sequence ID" value="NZ_CP019336.1"/>
</dbReference>
<feature type="domain" description="N-acetyltransferase" evidence="1">
    <location>
        <begin position="7"/>
        <end position="154"/>
    </location>
</feature>
<dbReference type="PROSITE" id="PS51186">
    <property type="entry name" value="GNAT"/>
    <property type="match status" value="1"/>
</dbReference>
<comment type="caution">
    <text evidence="2">The sequence shown here is derived from an EMBL/GenBank/DDBJ whole genome shotgun (WGS) entry which is preliminary data.</text>
</comment>
<protein>
    <submittedName>
        <fullName evidence="2">GNAT family N-acetyltransferase</fullName>
        <ecNumber evidence="2">2.3.1.-</ecNumber>
    </submittedName>
</protein>
<dbReference type="InterPro" id="IPR016181">
    <property type="entry name" value="Acyl_CoA_acyltransferase"/>
</dbReference>
<sequence length="155" mass="17396">MLKNNTIVVATISDAKILTEVALKSKAFWGYSNELIEGWRADLTVTSRTIQTCQVYKYMINDEVVGFYVLNTPNEELVKLEMLFVLPLFIGKGIGKELLEHALNKAIISNANKIELVADPNAIPFYKSQGFLVKEQIGSAILGRFLSLMQKDLKQ</sequence>
<name>A0AAJ1QY64_9FLAO</name>
<dbReference type="InterPro" id="IPR000182">
    <property type="entry name" value="GNAT_dom"/>
</dbReference>
<proteinExistence type="predicted"/>
<gene>
    <name evidence="2" type="ORF">QWY81_13585</name>
</gene>
<evidence type="ECO:0000313" key="2">
    <source>
        <dbReference type="EMBL" id="MDN3620494.1"/>
    </source>
</evidence>
<dbReference type="EC" id="2.3.1.-" evidence="2"/>
<evidence type="ECO:0000259" key="1">
    <source>
        <dbReference type="PROSITE" id="PS51186"/>
    </source>
</evidence>
<dbReference type="AlphaFoldDB" id="A0AAJ1QY64"/>
<reference evidence="2 3" key="1">
    <citation type="journal article" date="2014" name="Int. J. Syst. Evol. Microbiol.">
        <title>Complete genome sequence of Corynebacterium casei LMG S-19264T (=DSM 44701T), isolated from a smear-ripened cheese.</title>
        <authorList>
            <consortium name="US DOE Joint Genome Institute (JGI-PGF)"/>
            <person name="Walter F."/>
            <person name="Albersmeier A."/>
            <person name="Kalinowski J."/>
            <person name="Ruckert C."/>
        </authorList>
    </citation>
    <scope>NUCLEOTIDE SEQUENCE [LARGE SCALE GENOMIC DNA]</scope>
    <source>
        <strain evidence="2 3">CECT 8670</strain>
    </source>
</reference>